<dbReference type="EMBL" id="WQMT02000004">
    <property type="protein sequence ID" value="KAG9223914.1"/>
    <property type="molecule type" value="Genomic_DNA"/>
</dbReference>
<organism evidence="1 2">
    <name type="scientific">Pleurotus cornucopiae</name>
    <name type="common">Cornucopia mushroom</name>
    <dbReference type="NCBI Taxonomy" id="5321"/>
    <lineage>
        <taxon>Eukaryota</taxon>
        <taxon>Fungi</taxon>
        <taxon>Dikarya</taxon>
        <taxon>Basidiomycota</taxon>
        <taxon>Agaricomycotina</taxon>
        <taxon>Agaricomycetes</taxon>
        <taxon>Agaricomycetidae</taxon>
        <taxon>Agaricales</taxon>
        <taxon>Pleurotineae</taxon>
        <taxon>Pleurotaceae</taxon>
        <taxon>Pleurotus</taxon>
    </lineage>
</organism>
<reference evidence="1 2" key="1">
    <citation type="journal article" date="2021" name="Appl. Environ. Microbiol.">
        <title>Genetic linkage and physical mapping for an oyster mushroom Pleurotus cornucopiae and QTL analysis for the trait cap color.</title>
        <authorList>
            <person name="Zhang Y."/>
            <person name="Gao W."/>
            <person name="Sonnenberg A."/>
            <person name="Chen Q."/>
            <person name="Zhang J."/>
            <person name="Huang C."/>
        </authorList>
    </citation>
    <scope>NUCLEOTIDE SEQUENCE [LARGE SCALE GENOMIC DNA]</scope>
    <source>
        <strain evidence="1">CCMSSC00406</strain>
    </source>
</reference>
<evidence type="ECO:0000313" key="1">
    <source>
        <dbReference type="EMBL" id="KAG9223914.1"/>
    </source>
</evidence>
<comment type="caution">
    <text evidence="1">The sequence shown here is derived from an EMBL/GenBank/DDBJ whole genome shotgun (WGS) entry which is preliminary data.</text>
</comment>
<keyword evidence="2" id="KW-1185">Reference proteome</keyword>
<sequence length="1088" mass="119894">MEDIYNREQNLYHDPALRLPLRPEPLQRGKQFESFGSTFGPKKVDLGRSSQGSRQTETRRDKSGGASSSRVGLSRTSSSRSACSLVGQDSEFNDSDDELDCLSKRSSSPVAPSPPEQSAYLKKIEKTSNGLKGLKFKKMSKSGSGSAGTTLSQQSSQPTSSADSTLTTRKENVSAPKTPPRPAVPRKKVTDSEVGRTERGLRRKALPTSQPLKAKEPNSKNVNEPKPIRKARDTTPVDGPPKQERPRPRRLQKSTANPTEPERTPSPAPIQWSSSPSRLARKPSKFPMDDMTPLAEEKKSQPLARKPSSFPVMSPLSNNRSTSKSMASIPPASSPPSEVSVSDGDVTKGSRKRGKAKKQVVESRGTRRILVTDEEGSSDGGGEIKLQPFPMSTQDMESINRCPSPGPSNLGKRVSPGNLTAGKSKKRRDLSPEISFPSFTQRDAEMDHLFPSNHADPKTLCPYCDMPLPSSPTPLLQYLLSPDYTPLYSKSDPDPRPGNRLGRTAPLSAFISVCQRHRFESEMLPEAERKRWPKEVDWQALAARVTSMKHIVQELILDTAGEADGPRERCVFWAEVVKEYREKGSRAVTGVRGQFENFEKTQPGYYGEQGSNIIHQSLYSLFPPSSIDPSSVAPLSPNEFISRVLVPEVAIALIMEDRRSKGDKGKAEAVKILRDSAAYGVAMFPEDGGDWAQAEKSRLSGKSKGKGKATRKKVNPDHVNDFEIGVADKIVMERARKRRMEVEEEMRMEDDLLRQQREEAEARTDDERLGEGEGNAAAKKPADNHLEEVIVVQDEPMEDDNVVRPKQRPRPVPLGRKPSQQGLPSSLNRHGEDTDASETLSASESTSARPKTARRKKSRTPATRSPVISDFETENNNGQCSMDWALPADDIFSNMDPDTMDLCSDSSEKAGSIRSKRGSRVSKSRSVTPSEFGVSRSRTSRSRSRIVKEKEREDDAGDVSILDVSTPRALAFKTNRWEDATGDTPRPRKITSTTSSTSLASSSHSVWDMLNQRNLEVGDLLKSPASSSAKTDGPWAKSLTVDISDDDCASFSTSVGRQYRERPAPSRREKKKAGPHSWLLSDGSQEYV</sequence>
<accession>A0ACB7J263</accession>
<protein>
    <submittedName>
        <fullName evidence="1">Uncharacterized protein</fullName>
    </submittedName>
</protein>
<evidence type="ECO:0000313" key="2">
    <source>
        <dbReference type="Proteomes" id="UP000824881"/>
    </source>
</evidence>
<gene>
    <name evidence="1" type="ORF">CCMSSC00406_0004470</name>
</gene>
<proteinExistence type="predicted"/>
<name>A0ACB7J263_PLECO</name>
<dbReference type="Proteomes" id="UP000824881">
    <property type="component" value="Unassembled WGS sequence"/>
</dbReference>